<dbReference type="InterPro" id="IPR000485">
    <property type="entry name" value="AsnC-type_HTH_dom"/>
</dbReference>
<dbReference type="InterPro" id="IPR011991">
    <property type="entry name" value="ArsR-like_HTH"/>
</dbReference>
<dbReference type="Proteomes" id="UP001500466">
    <property type="component" value="Unassembled WGS sequence"/>
</dbReference>
<dbReference type="Pfam" id="PF01037">
    <property type="entry name" value="AsnC_trans_reg"/>
    <property type="match status" value="1"/>
</dbReference>
<evidence type="ECO:0000256" key="3">
    <source>
        <dbReference type="ARBA" id="ARBA00023163"/>
    </source>
</evidence>
<dbReference type="RefSeq" id="WP_345678135.1">
    <property type="nucleotide sequence ID" value="NZ_BAABHS010000019.1"/>
</dbReference>
<dbReference type="PROSITE" id="PS00519">
    <property type="entry name" value="HTH_ASNC_1"/>
    <property type="match status" value="1"/>
</dbReference>
<comment type="caution">
    <text evidence="5">The sequence shown here is derived from an EMBL/GenBank/DDBJ whole genome shotgun (WGS) entry which is preliminary data.</text>
</comment>
<organism evidence="5 6">
    <name type="scientific">Yinghuangia aomiensis</name>
    <dbReference type="NCBI Taxonomy" id="676205"/>
    <lineage>
        <taxon>Bacteria</taxon>
        <taxon>Bacillati</taxon>
        <taxon>Actinomycetota</taxon>
        <taxon>Actinomycetes</taxon>
        <taxon>Kitasatosporales</taxon>
        <taxon>Streptomycetaceae</taxon>
        <taxon>Yinghuangia</taxon>
    </lineage>
</organism>
<dbReference type="PANTHER" id="PTHR30154:SF53">
    <property type="entry name" value="HTH-TYPE TRANSCRIPTIONAL REGULATOR LRPC"/>
    <property type="match status" value="1"/>
</dbReference>
<keyword evidence="2" id="KW-0238">DNA-binding</keyword>
<dbReference type="PRINTS" id="PR00033">
    <property type="entry name" value="HTHASNC"/>
</dbReference>
<gene>
    <name evidence="5" type="ORF">GCM10023205_52350</name>
</gene>
<dbReference type="InterPro" id="IPR011008">
    <property type="entry name" value="Dimeric_a/b-barrel"/>
</dbReference>
<dbReference type="InterPro" id="IPR019885">
    <property type="entry name" value="Tscrpt_reg_HTH_AsnC-type_CS"/>
</dbReference>
<evidence type="ECO:0000313" key="6">
    <source>
        <dbReference type="Proteomes" id="UP001500466"/>
    </source>
</evidence>
<dbReference type="Gene3D" id="3.30.70.920">
    <property type="match status" value="1"/>
</dbReference>
<dbReference type="Gene3D" id="1.10.10.10">
    <property type="entry name" value="Winged helix-like DNA-binding domain superfamily/Winged helix DNA-binding domain"/>
    <property type="match status" value="1"/>
</dbReference>
<dbReference type="SUPFAM" id="SSF46785">
    <property type="entry name" value="Winged helix' DNA-binding domain"/>
    <property type="match status" value="1"/>
</dbReference>
<dbReference type="InterPro" id="IPR036390">
    <property type="entry name" value="WH_DNA-bd_sf"/>
</dbReference>
<keyword evidence="3" id="KW-0804">Transcription</keyword>
<reference evidence="6" key="1">
    <citation type="journal article" date="2019" name="Int. J. Syst. Evol. Microbiol.">
        <title>The Global Catalogue of Microorganisms (GCM) 10K type strain sequencing project: providing services to taxonomists for standard genome sequencing and annotation.</title>
        <authorList>
            <consortium name="The Broad Institute Genomics Platform"/>
            <consortium name="The Broad Institute Genome Sequencing Center for Infectious Disease"/>
            <person name="Wu L."/>
            <person name="Ma J."/>
        </authorList>
    </citation>
    <scope>NUCLEOTIDE SEQUENCE [LARGE SCALE GENOMIC DNA]</scope>
    <source>
        <strain evidence="6">JCM 17986</strain>
    </source>
</reference>
<dbReference type="Pfam" id="PF13412">
    <property type="entry name" value="HTH_24"/>
    <property type="match status" value="1"/>
</dbReference>
<sequence>MPHDVALDAADRRLLAELQNDARLSYNELARRVNLSAPTVADRVRRLERAGVITGYHAHVDPAAAGRAVIALVRMNCYGPRCLLRRDADEVRDWPELLQLHRVTGDACCELMVATASMHDFQALIDRLAEHGTPSSTMVLSSPVPWRAVAAPDPR</sequence>
<keyword evidence="1" id="KW-0805">Transcription regulation</keyword>
<dbReference type="PANTHER" id="PTHR30154">
    <property type="entry name" value="LEUCINE-RESPONSIVE REGULATORY PROTEIN"/>
    <property type="match status" value="1"/>
</dbReference>
<dbReference type="InterPro" id="IPR036388">
    <property type="entry name" value="WH-like_DNA-bd_sf"/>
</dbReference>
<dbReference type="InterPro" id="IPR019888">
    <property type="entry name" value="Tscrpt_reg_AsnC-like"/>
</dbReference>
<dbReference type="SMART" id="SM00344">
    <property type="entry name" value="HTH_ASNC"/>
    <property type="match status" value="1"/>
</dbReference>
<dbReference type="InterPro" id="IPR019887">
    <property type="entry name" value="Tscrpt_reg_AsnC/Lrp_C"/>
</dbReference>
<feature type="domain" description="HTH asnC-type" evidence="4">
    <location>
        <begin position="7"/>
        <end position="68"/>
    </location>
</feature>
<keyword evidence="6" id="KW-1185">Reference proteome</keyword>
<proteinExistence type="predicted"/>
<evidence type="ECO:0000256" key="1">
    <source>
        <dbReference type="ARBA" id="ARBA00023015"/>
    </source>
</evidence>
<dbReference type="PROSITE" id="PS50956">
    <property type="entry name" value="HTH_ASNC_2"/>
    <property type="match status" value="1"/>
</dbReference>
<protein>
    <submittedName>
        <fullName evidence="5">Lrp/AsnC family transcriptional regulator</fullName>
    </submittedName>
</protein>
<accession>A0ABP9HU16</accession>
<evidence type="ECO:0000259" key="4">
    <source>
        <dbReference type="PROSITE" id="PS50956"/>
    </source>
</evidence>
<dbReference type="EMBL" id="BAABHS010000019">
    <property type="protein sequence ID" value="GAA4978027.1"/>
    <property type="molecule type" value="Genomic_DNA"/>
</dbReference>
<dbReference type="CDD" id="cd00090">
    <property type="entry name" value="HTH_ARSR"/>
    <property type="match status" value="1"/>
</dbReference>
<evidence type="ECO:0000256" key="2">
    <source>
        <dbReference type="ARBA" id="ARBA00023125"/>
    </source>
</evidence>
<name>A0ABP9HU16_9ACTN</name>
<dbReference type="SUPFAM" id="SSF54909">
    <property type="entry name" value="Dimeric alpha+beta barrel"/>
    <property type="match status" value="1"/>
</dbReference>
<evidence type="ECO:0000313" key="5">
    <source>
        <dbReference type="EMBL" id="GAA4978027.1"/>
    </source>
</evidence>